<keyword evidence="1" id="KW-0732">Signal</keyword>
<organism evidence="2 3">
    <name type="scientific">Aquilegia coerulea</name>
    <name type="common">Rocky mountain columbine</name>
    <dbReference type="NCBI Taxonomy" id="218851"/>
    <lineage>
        <taxon>Eukaryota</taxon>
        <taxon>Viridiplantae</taxon>
        <taxon>Streptophyta</taxon>
        <taxon>Embryophyta</taxon>
        <taxon>Tracheophyta</taxon>
        <taxon>Spermatophyta</taxon>
        <taxon>Magnoliopsida</taxon>
        <taxon>Ranunculales</taxon>
        <taxon>Ranunculaceae</taxon>
        <taxon>Thalictroideae</taxon>
        <taxon>Aquilegia</taxon>
    </lineage>
</organism>
<evidence type="ECO:0000313" key="2">
    <source>
        <dbReference type="EMBL" id="PIA31895.1"/>
    </source>
</evidence>
<gene>
    <name evidence="2" type="ORF">AQUCO_04700035v1</name>
</gene>
<sequence length="66" mass="7342">MNNNVFLFLGLCYRFCACGSVGTWGNRLLQKLINNRVCCSLAKKDLLSKLGFAVFAEGTFSLVDLF</sequence>
<evidence type="ECO:0000256" key="1">
    <source>
        <dbReference type="SAM" id="SignalP"/>
    </source>
</evidence>
<dbReference type="Proteomes" id="UP000230069">
    <property type="component" value="Unassembled WGS sequence"/>
</dbReference>
<accession>A0A2G5CKP4</accession>
<dbReference type="AlphaFoldDB" id="A0A2G5CKP4"/>
<feature type="chain" id="PRO_5013720735" evidence="1">
    <location>
        <begin position="19"/>
        <end position="66"/>
    </location>
</feature>
<name>A0A2G5CKP4_AQUCA</name>
<protein>
    <submittedName>
        <fullName evidence="2">Uncharacterized protein</fullName>
    </submittedName>
</protein>
<dbReference type="EMBL" id="KZ305064">
    <property type="protein sequence ID" value="PIA31895.1"/>
    <property type="molecule type" value="Genomic_DNA"/>
</dbReference>
<feature type="signal peptide" evidence="1">
    <location>
        <begin position="1"/>
        <end position="18"/>
    </location>
</feature>
<reference evidence="2 3" key="1">
    <citation type="submission" date="2017-09" db="EMBL/GenBank/DDBJ databases">
        <title>WGS assembly of Aquilegia coerulea Goldsmith.</title>
        <authorList>
            <person name="Hodges S."/>
            <person name="Kramer E."/>
            <person name="Nordborg M."/>
            <person name="Tomkins J."/>
            <person name="Borevitz J."/>
            <person name="Derieg N."/>
            <person name="Yan J."/>
            <person name="Mihaltcheva S."/>
            <person name="Hayes R.D."/>
            <person name="Rokhsar D."/>
        </authorList>
    </citation>
    <scope>NUCLEOTIDE SEQUENCE [LARGE SCALE GENOMIC DNA]</scope>
    <source>
        <strain evidence="3">cv. Goldsmith</strain>
    </source>
</reference>
<proteinExistence type="predicted"/>
<dbReference type="InParanoid" id="A0A2G5CKP4"/>
<evidence type="ECO:0000313" key="3">
    <source>
        <dbReference type="Proteomes" id="UP000230069"/>
    </source>
</evidence>
<keyword evidence="3" id="KW-1185">Reference proteome</keyword>